<proteinExistence type="predicted"/>
<dbReference type="InterPro" id="IPR016300">
    <property type="entry name" value="ATPase_ArsA/GET3"/>
</dbReference>
<evidence type="ECO:0000313" key="4">
    <source>
        <dbReference type="EMBL" id="RJP22844.1"/>
    </source>
</evidence>
<dbReference type="EC" id="7.3.2.7" evidence="2"/>
<comment type="catalytic activity">
    <reaction evidence="1">
        <text>arsenite(in) + ATP + H2O = arsenite(out) + ADP + phosphate + H(+)</text>
        <dbReference type="Rhea" id="RHEA:11348"/>
        <dbReference type="ChEBI" id="CHEBI:15377"/>
        <dbReference type="ChEBI" id="CHEBI:15378"/>
        <dbReference type="ChEBI" id="CHEBI:29242"/>
        <dbReference type="ChEBI" id="CHEBI:30616"/>
        <dbReference type="ChEBI" id="CHEBI:43474"/>
        <dbReference type="ChEBI" id="CHEBI:456216"/>
        <dbReference type="EC" id="7.3.2.7"/>
    </reaction>
</comment>
<evidence type="ECO:0000256" key="2">
    <source>
        <dbReference type="ARBA" id="ARBA00066752"/>
    </source>
</evidence>
<feature type="domain" description="ArsA/GET3 Anion-transporting ATPase-like" evidence="3">
    <location>
        <begin position="172"/>
        <end position="250"/>
    </location>
</feature>
<dbReference type="CDD" id="cd02035">
    <property type="entry name" value="ArsA"/>
    <property type="match status" value="1"/>
</dbReference>
<dbReference type="GO" id="GO:0015446">
    <property type="term" value="F:ATPase-coupled arsenite transmembrane transporter activity"/>
    <property type="evidence" value="ECO:0007669"/>
    <property type="project" value="UniProtKB-EC"/>
</dbReference>
<dbReference type="EMBL" id="QZKU01000053">
    <property type="protein sequence ID" value="RJP22844.1"/>
    <property type="molecule type" value="Genomic_DNA"/>
</dbReference>
<dbReference type="InterPro" id="IPR027417">
    <property type="entry name" value="P-loop_NTPase"/>
</dbReference>
<evidence type="ECO:0000259" key="3">
    <source>
        <dbReference type="Pfam" id="PF02374"/>
    </source>
</evidence>
<accession>A0A3A4P4F4</accession>
<dbReference type="GO" id="GO:0016887">
    <property type="term" value="F:ATP hydrolysis activity"/>
    <property type="evidence" value="ECO:0007669"/>
    <property type="project" value="InterPro"/>
</dbReference>
<sequence>MKHKIIMNTKIFEKRLLLISGKGGVGKSTVCASFALTASRMGKKVLVVEMDEKERISRLFGHANVGYEGAAVYPNIHVKNLLPDLALNEFVEVQVKPKAVARQIINSQIYKYFAAAAPGLKEFVTLGKVMLLEDETGRGGRPIYDLIVVDAPATGHGVQFLRVPFAAAELVKMGWVRKQAERIIDLLTDPERTLLNIVTLPEEMPVNETVELCQSVDRLLGIPIGYIIINSVFPQVLKKKNLKVFEAMKQRAGANSRRKLSREEQEAAGMMFTCYEAANRRRQLNEFYITRLKRQLKYDCLRIPFVFTKAFDFNLIDEVSSHLVRALQKDGGE</sequence>
<dbReference type="PANTHER" id="PTHR10803">
    <property type="entry name" value="ARSENICAL PUMP-DRIVING ATPASE ARSENITE-TRANSLOCATING ATPASE"/>
    <property type="match status" value="1"/>
</dbReference>
<protein>
    <recommendedName>
        <fullName evidence="2">arsenite-transporting ATPase</fullName>
        <ecNumber evidence="2">7.3.2.7</ecNumber>
    </recommendedName>
</protein>
<evidence type="ECO:0000256" key="1">
    <source>
        <dbReference type="ARBA" id="ARBA00052296"/>
    </source>
</evidence>
<reference evidence="4 5" key="1">
    <citation type="journal article" date="2017" name="ISME J.">
        <title>Energy and carbon metabolisms in a deep terrestrial subsurface fluid microbial community.</title>
        <authorList>
            <person name="Momper L."/>
            <person name="Jungbluth S.P."/>
            <person name="Lee M.D."/>
            <person name="Amend J.P."/>
        </authorList>
    </citation>
    <scope>NUCLEOTIDE SEQUENCE [LARGE SCALE GENOMIC DNA]</scope>
    <source>
        <strain evidence="4">SURF_5</strain>
    </source>
</reference>
<dbReference type="Proteomes" id="UP000265882">
    <property type="component" value="Unassembled WGS sequence"/>
</dbReference>
<name>A0A3A4P4F4_ABYX5</name>
<dbReference type="SUPFAM" id="SSF52540">
    <property type="entry name" value="P-loop containing nucleoside triphosphate hydrolases"/>
    <property type="match status" value="1"/>
</dbReference>
<comment type="caution">
    <text evidence="4">The sequence shown here is derived from an EMBL/GenBank/DDBJ whole genome shotgun (WGS) entry which is preliminary data.</text>
</comment>
<dbReference type="InterPro" id="IPR025723">
    <property type="entry name" value="ArsA/GET3_ATPase-like"/>
</dbReference>
<dbReference type="Pfam" id="PF02374">
    <property type="entry name" value="ArsA_ATPase"/>
    <property type="match status" value="2"/>
</dbReference>
<gene>
    <name evidence="4" type="ORF">C4520_07405</name>
</gene>
<evidence type="ECO:0000313" key="5">
    <source>
        <dbReference type="Proteomes" id="UP000265882"/>
    </source>
</evidence>
<dbReference type="Gene3D" id="3.40.50.300">
    <property type="entry name" value="P-loop containing nucleotide triphosphate hydrolases"/>
    <property type="match status" value="1"/>
</dbReference>
<dbReference type="PANTHER" id="PTHR10803:SF31">
    <property type="entry name" value="ATPASE RV3679-RELATED"/>
    <property type="match status" value="1"/>
</dbReference>
<organism evidence="4 5">
    <name type="scientific">Abyssobacteria bacterium (strain SURF_5)</name>
    <dbReference type="NCBI Taxonomy" id="2093360"/>
    <lineage>
        <taxon>Bacteria</taxon>
        <taxon>Pseudomonadati</taxon>
        <taxon>Candidatus Hydrogenedentota</taxon>
        <taxon>Candidatus Abyssobacteria</taxon>
    </lineage>
</organism>
<dbReference type="AlphaFoldDB" id="A0A3A4P4F4"/>
<feature type="domain" description="ArsA/GET3 Anion-transporting ATPase-like" evidence="3">
    <location>
        <begin position="15"/>
        <end position="169"/>
    </location>
</feature>
<dbReference type="GO" id="GO:0005524">
    <property type="term" value="F:ATP binding"/>
    <property type="evidence" value="ECO:0007669"/>
    <property type="project" value="InterPro"/>
</dbReference>